<dbReference type="AlphaFoldDB" id="A0A5P6A9Z6"/>
<gene>
    <name evidence="1" type="ORF">DMB90_09380</name>
</gene>
<evidence type="ECO:0000313" key="1">
    <source>
        <dbReference type="EMBL" id="QFG76641.1"/>
    </source>
</evidence>
<sequence length="85" mass="9840">MFSFNDLYSRFTLENALNENNVIKQAFFYFHLLLINRAVQEDTMTTQSQTVIDGHKSKGDRFCLLLFVTGWRSKEGKNVAGRGEM</sequence>
<name>A0A5P6A9Z6_RAOPL</name>
<protein>
    <submittedName>
        <fullName evidence="1">Uncharacterized protein</fullName>
    </submittedName>
</protein>
<organism evidence="1">
    <name type="scientific">Raoultella planticola</name>
    <name type="common">Klebsiella planticola</name>
    <dbReference type="NCBI Taxonomy" id="575"/>
    <lineage>
        <taxon>Bacteria</taxon>
        <taxon>Pseudomonadati</taxon>
        <taxon>Pseudomonadota</taxon>
        <taxon>Gammaproteobacteria</taxon>
        <taxon>Enterobacterales</taxon>
        <taxon>Enterobacteriaceae</taxon>
        <taxon>Klebsiella/Raoultella group</taxon>
        <taxon>Raoultella</taxon>
    </lineage>
</organism>
<reference evidence="1" key="1">
    <citation type="submission" date="2018-05" db="EMBL/GenBank/DDBJ databases">
        <title>Bacterial isolates from healthy term breastfed infants carrying antibiotic resistance genes.</title>
        <authorList>
            <person name="Casaburi G."/>
        </authorList>
    </citation>
    <scope>NUCLEOTIDE SEQUENCE [LARGE SCALE GENOMIC DNA]</scope>
    <source>
        <strain evidence="1">7084_4</strain>
    </source>
</reference>
<proteinExistence type="predicted"/>
<accession>A0A5P6A9Z6</accession>
<dbReference type="EMBL" id="CP029752">
    <property type="protein sequence ID" value="QFG76641.1"/>
    <property type="molecule type" value="Genomic_DNA"/>
</dbReference>